<dbReference type="EMBL" id="CAXLJM020000124">
    <property type="protein sequence ID" value="CAL8138812.1"/>
    <property type="molecule type" value="Genomic_DNA"/>
</dbReference>
<feature type="domain" description="F-box" evidence="1">
    <location>
        <begin position="8"/>
        <end position="42"/>
    </location>
</feature>
<organism evidence="2 3">
    <name type="scientific">Orchesella dallaii</name>
    <dbReference type="NCBI Taxonomy" id="48710"/>
    <lineage>
        <taxon>Eukaryota</taxon>
        <taxon>Metazoa</taxon>
        <taxon>Ecdysozoa</taxon>
        <taxon>Arthropoda</taxon>
        <taxon>Hexapoda</taxon>
        <taxon>Collembola</taxon>
        <taxon>Entomobryomorpha</taxon>
        <taxon>Entomobryoidea</taxon>
        <taxon>Orchesellidae</taxon>
        <taxon>Orchesellinae</taxon>
        <taxon>Orchesella</taxon>
    </lineage>
</organism>
<dbReference type="Gene3D" id="3.80.10.10">
    <property type="entry name" value="Ribonuclease Inhibitor"/>
    <property type="match status" value="1"/>
</dbReference>
<comment type="caution">
    <text evidence="2">The sequence shown here is derived from an EMBL/GenBank/DDBJ whole genome shotgun (WGS) entry which is preliminary data.</text>
</comment>
<proteinExistence type="predicted"/>
<dbReference type="SUPFAM" id="SSF81383">
    <property type="entry name" value="F-box domain"/>
    <property type="match status" value="1"/>
</dbReference>
<dbReference type="Proteomes" id="UP001642540">
    <property type="component" value="Unassembled WGS sequence"/>
</dbReference>
<dbReference type="SUPFAM" id="SSF52047">
    <property type="entry name" value="RNI-like"/>
    <property type="match status" value="1"/>
</dbReference>
<evidence type="ECO:0000313" key="2">
    <source>
        <dbReference type="EMBL" id="CAL8138812.1"/>
    </source>
</evidence>
<keyword evidence="3" id="KW-1185">Reference proteome</keyword>
<sequence length="397" mass="45758">MADSIENICDLPPELLEEIFSKLEDVTDFQSVINTCPLWHDIMEYRKTARLFGKVLPILMKVKDQKTLHYPIKNMLLFRQVCKEWKLETDRQLALHHHFKRTETIQRFLTHASTLPEGINPILGNSVTFEIDAQRDFEPCLELIRRHGTYIKTIFLSFLIRNFPLNELQSALKFMPNLEWLIVKVHVENWIVGDQAPVLPPLPLLTKVSLLTEDSYPQAGPNNNQLERFINSFVIEYGAQLQSLTCSPVLLRIESISNLLPNLTSLEIKESPYISVTEDDLHTLSQADWALEFLTILCHGAPTIECSTGLMTMLNSFSKTLVSLDLSFKLERSINPSELNVFPCLKNVTLRIPVSPLPEEMKDRVNSLSVRCPNLKILRIATLYYPWTYYTIVEYKL</sequence>
<evidence type="ECO:0000313" key="3">
    <source>
        <dbReference type="Proteomes" id="UP001642540"/>
    </source>
</evidence>
<dbReference type="InterPro" id="IPR032675">
    <property type="entry name" value="LRR_dom_sf"/>
</dbReference>
<dbReference type="InterPro" id="IPR036047">
    <property type="entry name" value="F-box-like_dom_sf"/>
</dbReference>
<gene>
    <name evidence="2" type="ORF">ODALV1_LOCUS27544</name>
</gene>
<dbReference type="InterPro" id="IPR001810">
    <property type="entry name" value="F-box_dom"/>
</dbReference>
<evidence type="ECO:0000259" key="1">
    <source>
        <dbReference type="Pfam" id="PF12937"/>
    </source>
</evidence>
<dbReference type="Pfam" id="PF12937">
    <property type="entry name" value="F-box-like"/>
    <property type="match status" value="1"/>
</dbReference>
<accession>A0ABP1RY37</accession>
<protein>
    <recommendedName>
        <fullName evidence="1">F-box domain-containing protein</fullName>
    </recommendedName>
</protein>
<name>A0ABP1RY37_9HEXA</name>
<reference evidence="2 3" key="1">
    <citation type="submission" date="2024-08" db="EMBL/GenBank/DDBJ databases">
        <authorList>
            <person name="Cucini C."/>
            <person name="Frati F."/>
        </authorList>
    </citation>
    <scope>NUCLEOTIDE SEQUENCE [LARGE SCALE GENOMIC DNA]</scope>
</reference>